<dbReference type="OrthoDB" id="3512640at2759"/>
<evidence type="ECO:0000256" key="4">
    <source>
        <dbReference type="RuleBase" id="RU362118"/>
    </source>
</evidence>
<protein>
    <recommendedName>
        <fullName evidence="7">Cystathionine gamma-synthase</fullName>
    </recommendedName>
</protein>
<dbReference type="PIRSF" id="PIRSF001434">
    <property type="entry name" value="CGS"/>
    <property type="match status" value="1"/>
</dbReference>
<dbReference type="GO" id="GO:0019346">
    <property type="term" value="P:transsulfuration"/>
    <property type="evidence" value="ECO:0007669"/>
    <property type="project" value="InterPro"/>
</dbReference>
<dbReference type="SUPFAM" id="SSF53383">
    <property type="entry name" value="PLP-dependent transferases"/>
    <property type="match status" value="1"/>
</dbReference>
<dbReference type="OMA" id="DWTKQLF"/>
<evidence type="ECO:0000313" key="5">
    <source>
        <dbReference type="EMBL" id="CCD23093.1"/>
    </source>
</evidence>
<evidence type="ECO:0008006" key="7">
    <source>
        <dbReference type="Google" id="ProtNLM"/>
    </source>
</evidence>
<dbReference type="Gene3D" id="3.40.640.10">
    <property type="entry name" value="Type I PLP-dependent aspartate aminotransferase-like (Major domain)"/>
    <property type="match status" value="1"/>
</dbReference>
<gene>
    <name evidence="5" type="primary">NDAI0B00595</name>
    <name evidence="5" type="ordered locus">NDAI_0B00595</name>
</gene>
<dbReference type="Gene3D" id="3.90.1150.10">
    <property type="entry name" value="Aspartate Aminotransferase, domain 1"/>
    <property type="match status" value="1"/>
</dbReference>
<dbReference type="KEGG" id="ndi:NDAI_0B00595"/>
<dbReference type="HOGENOM" id="CLU_018986_3_0_1"/>
<evidence type="ECO:0000256" key="1">
    <source>
        <dbReference type="ARBA" id="ARBA00001933"/>
    </source>
</evidence>
<evidence type="ECO:0000256" key="2">
    <source>
        <dbReference type="ARBA" id="ARBA00022898"/>
    </source>
</evidence>
<dbReference type="InterPro" id="IPR015424">
    <property type="entry name" value="PyrdxlP-dep_Trfase"/>
</dbReference>
<dbReference type="InterPro" id="IPR015422">
    <property type="entry name" value="PyrdxlP-dep_Trfase_small"/>
</dbReference>
<dbReference type="InterPro" id="IPR000277">
    <property type="entry name" value="Cys/Met-Metab_PyrdxlP-dep_enz"/>
</dbReference>
<dbReference type="RefSeq" id="XP_003668336.1">
    <property type="nucleotide sequence ID" value="XM_003668288.1"/>
</dbReference>
<name>G0W5N2_NAUDC</name>
<keyword evidence="6" id="KW-1185">Reference proteome</keyword>
<dbReference type="STRING" id="1071378.G0W5N2"/>
<comment type="similarity">
    <text evidence="4">Belongs to the trans-sulfuration enzymes family.</text>
</comment>
<dbReference type="AlphaFoldDB" id="G0W5N2"/>
<dbReference type="PANTHER" id="PTHR11808">
    <property type="entry name" value="TRANS-SULFURATION ENZYME FAMILY MEMBER"/>
    <property type="match status" value="1"/>
</dbReference>
<dbReference type="InterPro" id="IPR015421">
    <property type="entry name" value="PyrdxlP-dep_Trfase_major"/>
</dbReference>
<dbReference type="GeneID" id="11497668"/>
<comment type="cofactor">
    <cofactor evidence="1 4">
        <name>pyridoxal 5'-phosphate</name>
        <dbReference type="ChEBI" id="CHEBI:597326"/>
    </cofactor>
</comment>
<dbReference type="GO" id="GO:0016846">
    <property type="term" value="F:carbon-sulfur lyase activity"/>
    <property type="evidence" value="ECO:0007669"/>
    <property type="project" value="TreeGrafter"/>
</dbReference>
<evidence type="ECO:0000313" key="6">
    <source>
        <dbReference type="Proteomes" id="UP000000689"/>
    </source>
</evidence>
<dbReference type="eggNOG" id="KOG0053">
    <property type="taxonomic scope" value="Eukaryota"/>
</dbReference>
<dbReference type="Pfam" id="PF01053">
    <property type="entry name" value="Cys_Met_Meta_PP"/>
    <property type="match status" value="1"/>
</dbReference>
<keyword evidence="2 3" id="KW-0663">Pyridoxal phosphate</keyword>
<sequence length="378" mass="42299">MVHLSTTLIHGDDKLNRVTYVAPPINVSTTFRFDSNNLIPANEVKDFLQSIDENPVYAKESYPNSSRVQAVLSDLLGGHAVIYNSGCSFFHALMCHYNPKRFFMDGGYFGVHAIADLLTRNYGLEQQFLDEIEEFAQAGDIVHLETPLNPFGTSSDMEALGERVHTKGAILSIDATLASPPLQDAWKFGADIILHSATKYSGGHSDLLAGVLVVKTKEQAYELIEDRIHLGTNIGNLESYLLLRLLSTYEMRIMKQEKNTRKVIIYLNENKSKFNKVVNKIYHSSSQDDDFIQKQLSGLYCPVFAITLHSIDQCKELPLHLKYFQHATSLGAAESLIEWRAVSDVDIDQCLIGVSIGCENADDLIKDLENALQILQNK</sequence>
<dbReference type="Proteomes" id="UP000000689">
    <property type="component" value="Chromosome 2"/>
</dbReference>
<reference evidence="5 6" key="1">
    <citation type="journal article" date="2011" name="Proc. Natl. Acad. Sci. U.S.A.">
        <title>Evolutionary erosion of yeast sex chromosomes by mating-type switching accidents.</title>
        <authorList>
            <person name="Gordon J.L."/>
            <person name="Armisen D."/>
            <person name="Proux-Wera E."/>
            <person name="Oheigeartaigh S.S."/>
            <person name="Byrne K.P."/>
            <person name="Wolfe K.H."/>
        </authorList>
    </citation>
    <scope>NUCLEOTIDE SEQUENCE [LARGE SCALE GENOMIC DNA]</scope>
    <source>
        <strain evidence="6">ATCC 10597 / BCRC 20456 / CBS 421 / NBRC 0211 / NRRL Y-12639</strain>
    </source>
</reference>
<accession>G0W5N2</accession>
<dbReference type="GO" id="GO:0005737">
    <property type="term" value="C:cytoplasm"/>
    <property type="evidence" value="ECO:0007669"/>
    <property type="project" value="TreeGrafter"/>
</dbReference>
<feature type="modified residue" description="N6-(pyridoxal phosphate)lysine" evidence="3">
    <location>
        <position position="199"/>
    </location>
</feature>
<dbReference type="GO" id="GO:0030170">
    <property type="term" value="F:pyridoxal phosphate binding"/>
    <property type="evidence" value="ECO:0007669"/>
    <property type="project" value="InterPro"/>
</dbReference>
<evidence type="ECO:0000256" key="3">
    <source>
        <dbReference type="PIRSR" id="PIRSR001434-2"/>
    </source>
</evidence>
<dbReference type="PANTHER" id="PTHR11808:SF35">
    <property type="entry name" value="CYSTATHIONINE GAMMA-SYNTHASE (AFU_ORTHOLOGUE AFUA_7G01590)"/>
    <property type="match status" value="1"/>
</dbReference>
<dbReference type="EMBL" id="HE580268">
    <property type="protein sequence ID" value="CCD23093.1"/>
    <property type="molecule type" value="Genomic_DNA"/>
</dbReference>
<proteinExistence type="inferred from homology"/>
<organism evidence="5 6">
    <name type="scientific">Naumovozyma dairenensis (strain ATCC 10597 / BCRC 20456 / CBS 421 / NBRC 0211 / NRRL Y-12639)</name>
    <name type="common">Saccharomyces dairenensis</name>
    <dbReference type="NCBI Taxonomy" id="1071378"/>
    <lineage>
        <taxon>Eukaryota</taxon>
        <taxon>Fungi</taxon>
        <taxon>Dikarya</taxon>
        <taxon>Ascomycota</taxon>
        <taxon>Saccharomycotina</taxon>
        <taxon>Saccharomycetes</taxon>
        <taxon>Saccharomycetales</taxon>
        <taxon>Saccharomycetaceae</taxon>
        <taxon>Naumovozyma</taxon>
    </lineage>
</organism>